<dbReference type="PIRSF" id="PIRSF006060">
    <property type="entry name" value="AA_transporter"/>
    <property type="match status" value="1"/>
</dbReference>
<reference evidence="7 8" key="1">
    <citation type="journal article" date="2015" name="Genome Announc.">
        <title>Expanding the biotechnology potential of lactobacilli through comparative genomics of 213 strains and associated genera.</title>
        <authorList>
            <person name="Sun Z."/>
            <person name="Harris H.M."/>
            <person name="McCann A."/>
            <person name="Guo C."/>
            <person name="Argimon S."/>
            <person name="Zhang W."/>
            <person name="Yang X."/>
            <person name="Jeffery I.B."/>
            <person name="Cooney J.C."/>
            <person name="Kagawa T.F."/>
            <person name="Liu W."/>
            <person name="Song Y."/>
            <person name="Salvetti E."/>
            <person name="Wrobel A."/>
            <person name="Rasinkangas P."/>
            <person name="Parkhill J."/>
            <person name="Rea M.C."/>
            <person name="O'Sullivan O."/>
            <person name="Ritari J."/>
            <person name="Douillard F.P."/>
            <person name="Paul Ross R."/>
            <person name="Yang R."/>
            <person name="Briner A.E."/>
            <person name="Felis G.E."/>
            <person name="de Vos W.M."/>
            <person name="Barrangou R."/>
            <person name="Klaenhammer T.R."/>
            <person name="Caufield P.W."/>
            <person name="Cui Y."/>
            <person name="Zhang H."/>
            <person name="O'Toole P.W."/>
        </authorList>
    </citation>
    <scope>NUCLEOTIDE SEQUENCE [LARGE SCALE GENOMIC DNA]</scope>
    <source>
        <strain evidence="7 8">DSM 19682</strain>
    </source>
</reference>
<evidence type="ECO:0000313" key="8">
    <source>
        <dbReference type="Proteomes" id="UP000051248"/>
    </source>
</evidence>
<dbReference type="EMBL" id="AZDZ01000002">
    <property type="protein sequence ID" value="KRK81045.1"/>
    <property type="molecule type" value="Genomic_DNA"/>
</dbReference>
<accession>A0A0R1KBV5</accession>
<name>A0A0R1KBV5_9LACO</name>
<dbReference type="eggNOG" id="COG0531">
    <property type="taxonomic scope" value="Bacteria"/>
</dbReference>
<dbReference type="GO" id="GO:0016020">
    <property type="term" value="C:membrane"/>
    <property type="evidence" value="ECO:0007669"/>
    <property type="project" value="UniProtKB-SubCell"/>
</dbReference>
<dbReference type="Pfam" id="PF13520">
    <property type="entry name" value="AA_permease_2"/>
    <property type="match status" value="1"/>
</dbReference>
<dbReference type="AlphaFoldDB" id="A0A0R1KBV5"/>
<dbReference type="Proteomes" id="UP000051248">
    <property type="component" value="Unassembled WGS sequence"/>
</dbReference>
<proteinExistence type="predicted"/>
<feature type="transmembrane region" description="Helical" evidence="6">
    <location>
        <begin position="352"/>
        <end position="370"/>
    </location>
</feature>
<evidence type="ECO:0000256" key="1">
    <source>
        <dbReference type="ARBA" id="ARBA00004141"/>
    </source>
</evidence>
<keyword evidence="4 6" id="KW-1133">Transmembrane helix</keyword>
<protein>
    <submittedName>
        <fullName evidence="7">Amino acid transporter</fullName>
    </submittedName>
</protein>
<evidence type="ECO:0000313" key="7">
    <source>
        <dbReference type="EMBL" id="KRK81045.1"/>
    </source>
</evidence>
<feature type="transmembrane region" description="Helical" evidence="6">
    <location>
        <begin position="153"/>
        <end position="171"/>
    </location>
</feature>
<keyword evidence="3 6" id="KW-0812">Transmembrane</keyword>
<dbReference type="RefSeq" id="WP_056979629.1">
    <property type="nucleotide sequence ID" value="NZ_AZDZ01000002.1"/>
</dbReference>
<dbReference type="InterPro" id="IPR002293">
    <property type="entry name" value="AA/rel_permease1"/>
</dbReference>
<feature type="transmembrane region" description="Helical" evidence="6">
    <location>
        <begin position="216"/>
        <end position="234"/>
    </location>
</feature>
<keyword evidence="5 6" id="KW-0472">Membrane</keyword>
<feature type="transmembrane region" description="Helical" evidence="6">
    <location>
        <begin position="101"/>
        <end position="133"/>
    </location>
</feature>
<dbReference type="PANTHER" id="PTHR43243:SF4">
    <property type="entry name" value="CATIONIC AMINO ACID TRANSPORTER 4"/>
    <property type="match status" value="1"/>
</dbReference>
<feature type="transmembrane region" description="Helical" evidence="6">
    <location>
        <begin position="408"/>
        <end position="427"/>
    </location>
</feature>
<keyword evidence="8" id="KW-1185">Reference proteome</keyword>
<comment type="caution">
    <text evidence="7">The sequence shown here is derived from an EMBL/GenBank/DDBJ whole genome shotgun (WGS) entry which is preliminary data.</text>
</comment>
<feature type="transmembrane region" description="Helical" evidence="6">
    <location>
        <begin position="58"/>
        <end position="80"/>
    </location>
</feature>
<evidence type="ECO:0000256" key="4">
    <source>
        <dbReference type="ARBA" id="ARBA00022989"/>
    </source>
</evidence>
<dbReference type="PANTHER" id="PTHR43243">
    <property type="entry name" value="INNER MEMBRANE TRANSPORTER YGJI-RELATED"/>
    <property type="match status" value="1"/>
</dbReference>
<feature type="transmembrane region" description="Helical" evidence="6">
    <location>
        <begin position="183"/>
        <end position="204"/>
    </location>
</feature>
<feature type="transmembrane region" description="Helical" evidence="6">
    <location>
        <begin position="433"/>
        <end position="451"/>
    </location>
</feature>
<organism evidence="7 8">
    <name type="scientific">Companilactobacillus nodensis DSM 19682 = JCM 14932 = NBRC 107160</name>
    <dbReference type="NCBI Taxonomy" id="1423775"/>
    <lineage>
        <taxon>Bacteria</taxon>
        <taxon>Bacillati</taxon>
        <taxon>Bacillota</taxon>
        <taxon>Bacilli</taxon>
        <taxon>Lactobacillales</taxon>
        <taxon>Lactobacillaceae</taxon>
        <taxon>Companilactobacillus</taxon>
    </lineage>
</organism>
<feature type="transmembrane region" description="Helical" evidence="6">
    <location>
        <begin position="30"/>
        <end position="52"/>
    </location>
</feature>
<evidence type="ECO:0000256" key="6">
    <source>
        <dbReference type="SAM" id="Phobius"/>
    </source>
</evidence>
<dbReference type="Gene3D" id="1.20.1740.10">
    <property type="entry name" value="Amino acid/polyamine transporter I"/>
    <property type="match status" value="1"/>
</dbReference>
<feature type="transmembrane region" description="Helical" evidence="6">
    <location>
        <begin position="255"/>
        <end position="280"/>
    </location>
</feature>
<feature type="transmembrane region" description="Helical" evidence="6">
    <location>
        <begin position="376"/>
        <end position="396"/>
    </location>
</feature>
<dbReference type="PATRIC" id="fig|1423775.4.peg.1211"/>
<dbReference type="OrthoDB" id="9762947at2"/>
<comment type="subcellular location">
    <subcellularLocation>
        <location evidence="1">Membrane</location>
        <topology evidence="1">Multi-pass membrane protein</topology>
    </subcellularLocation>
</comment>
<evidence type="ECO:0000256" key="2">
    <source>
        <dbReference type="ARBA" id="ARBA00022448"/>
    </source>
</evidence>
<dbReference type="STRING" id="1423775.FD03_GL001181"/>
<evidence type="ECO:0000256" key="3">
    <source>
        <dbReference type="ARBA" id="ARBA00022692"/>
    </source>
</evidence>
<dbReference type="GO" id="GO:0015171">
    <property type="term" value="F:amino acid transmembrane transporter activity"/>
    <property type="evidence" value="ECO:0007669"/>
    <property type="project" value="TreeGrafter"/>
</dbReference>
<feature type="transmembrane region" description="Helical" evidence="6">
    <location>
        <begin position="300"/>
        <end position="321"/>
    </location>
</feature>
<evidence type="ECO:0000256" key="5">
    <source>
        <dbReference type="ARBA" id="ARBA00023136"/>
    </source>
</evidence>
<sequence length="457" mass="49370">MLKKIFKKADYKQYIADDSHFSKTLTKNNLIAMGIGSIIGTGIFILPGIVAYSTSGPAITVSFILAAVVCVLAAMCFAELASTFPVAGSTYSYGSIIFGQFPGWIVGWALCLEYILGVAAVSSGFSAYFVSMFNNFGIHLPHGLTGPFIPSEGTYINLPSIIVLVLIYFLLRRGVQSSAHMNTIVVFIKLAVIIAFIIIGLFYIKPTNYHPYFPMGGMGVVKGAALVFFAYLGFDVIPSSAPEVKDPQKNIPAGIMISLAICAALYLIMAAVLTGMINYTKLNVADPVVFALKEVGLSKITFLISIGALAGMFTMMLNTIYGGSRLVYALGRDKLIPEAFGKLDKKSKMPMTSLNAITVLAVLLGGFVSMKELTSLVNIGTLLSFVFVSIGVIKLRRRTDVPESGFKVPFYPWFPALSAGLCILLMTQVSINSWIASIGWFAIGIVIYFVYGYQKAE</sequence>
<gene>
    <name evidence="7" type="ORF">FD03_GL001181</name>
</gene>
<keyword evidence="2" id="KW-0813">Transport</keyword>